<name>A0A2A8H7I9_9BACI</name>
<dbReference type="InterPro" id="IPR036388">
    <property type="entry name" value="WH-like_DNA-bd_sf"/>
</dbReference>
<sequence>MGKYSVEQKLEINHMYLGSNESFKQIGDQYGINKSIIQRWITRYQKHGSATFTRAYTKYSTKF</sequence>
<dbReference type="InterPro" id="IPR009057">
    <property type="entry name" value="Homeodomain-like_sf"/>
</dbReference>
<dbReference type="Gene3D" id="1.10.10.10">
    <property type="entry name" value="Winged helix-like DNA-binding domain superfamily/Winged helix DNA-binding domain"/>
    <property type="match status" value="1"/>
</dbReference>
<dbReference type="RefSeq" id="WP_098227901.1">
    <property type="nucleotide sequence ID" value="NZ_NUBY01000255.1"/>
</dbReference>
<dbReference type="SUPFAM" id="SSF46689">
    <property type="entry name" value="Homeodomain-like"/>
    <property type="match status" value="1"/>
</dbReference>
<evidence type="ECO:0000313" key="2">
    <source>
        <dbReference type="Proteomes" id="UP000220841"/>
    </source>
</evidence>
<dbReference type="EMBL" id="NUBY01000255">
    <property type="protein sequence ID" value="PEP89773.1"/>
    <property type="molecule type" value="Genomic_DNA"/>
</dbReference>
<protein>
    <recommendedName>
        <fullName evidence="3">Transposase</fullName>
    </recommendedName>
</protein>
<dbReference type="AlphaFoldDB" id="A0A2A8H7I9"/>
<reference evidence="1 2" key="1">
    <citation type="submission" date="2017-09" db="EMBL/GenBank/DDBJ databases">
        <title>Large-scale bioinformatics analysis of Bacillus genomes uncovers conserved roles of natural products in bacterial physiology.</title>
        <authorList>
            <consortium name="Agbiome Team Llc"/>
            <person name="Bleich R.M."/>
            <person name="Grubbs K.J."/>
            <person name="Santa Maria K.C."/>
            <person name="Allen S.E."/>
            <person name="Farag S."/>
            <person name="Shank E.A."/>
            <person name="Bowers A."/>
        </authorList>
    </citation>
    <scope>NUCLEOTIDE SEQUENCE [LARGE SCALE GENOMIC DNA]</scope>
    <source>
        <strain evidence="1 2">AFS021349</strain>
    </source>
</reference>
<proteinExistence type="predicted"/>
<organism evidence="1 2">
    <name type="scientific">Bacillus toyonensis</name>
    <dbReference type="NCBI Taxonomy" id="155322"/>
    <lineage>
        <taxon>Bacteria</taxon>
        <taxon>Bacillati</taxon>
        <taxon>Bacillota</taxon>
        <taxon>Bacilli</taxon>
        <taxon>Bacillales</taxon>
        <taxon>Bacillaceae</taxon>
        <taxon>Bacillus</taxon>
        <taxon>Bacillus cereus group</taxon>
    </lineage>
</organism>
<gene>
    <name evidence="1" type="ORF">CN585_28400</name>
</gene>
<accession>A0A2A8H7I9</accession>
<evidence type="ECO:0008006" key="3">
    <source>
        <dbReference type="Google" id="ProtNLM"/>
    </source>
</evidence>
<evidence type="ECO:0000313" key="1">
    <source>
        <dbReference type="EMBL" id="PEP89773.1"/>
    </source>
</evidence>
<dbReference type="Proteomes" id="UP000220841">
    <property type="component" value="Unassembled WGS sequence"/>
</dbReference>
<dbReference type="Pfam" id="PF13384">
    <property type="entry name" value="HTH_23"/>
    <property type="match status" value="1"/>
</dbReference>
<comment type="caution">
    <text evidence="1">The sequence shown here is derived from an EMBL/GenBank/DDBJ whole genome shotgun (WGS) entry which is preliminary data.</text>
</comment>